<organism evidence="5 6">
    <name type="scientific">Pachysolen tannophilus NRRL Y-2460</name>
    <dbReference type="NCBI Taxonomy" id="669874"/>
    <lineage>
        <taxon>Eukaryota</taxon>
        <taxon>Fungi</taxon>
        <taxon>Dikarya</taxon>
        <taxon>Ascomycota</taxon>
        <taxon>Saccharomycotina</taxon>
        <taxon>Pichiomycetes</taxon>
        <taxon>Pachysolenaceae</taxon>
        <taxon>Pachysolen</taxon>
    </lineage>
</organism>
<protein>
    <recommendedName>
        <fullName evidence="4">DUF676 domain-containing protein</fullName>
    </recommendedName>
</protein>
<evidence type="ECO:0000256" key="2">
    <source>
        <dbReference type="ARBA" id="ARBA00022963"/>
    </source>
</evidence>
<dbReference type="Pfam" id="PF05057">
    <property type="entry name" value="DUF676"/>
    <property type="match status" value="1"/>
</dbReference>
<accession>A0A1E4TZC7</accession>
<keyword evidence="6" id="KW-1185">Reference proteome</keyword>
<evidence type="ECO:0000256" key="3">
    <source>
        <dbReference type="SAM" id="MobiDB-lite"/>
    </source>
</evidence>
<comment type="similarity">
    <text evidence="1">Belongs to the putative lipase ROG1 family.</text>
</comment>
<evidence type="ECO:0000313" key="5">
    <source>
        <dbReference type="EMBL" id="ODV97087.1"/>
    </source>
</evidence>
<dbReference type="GO" id="GO:0047372">
    <property type="term" value="F:monoacylglycerol lipase activity"/>
    <property type="evidence" value="ECO:0007669"/>
    <property type="project" value="TreeGrafter"/>
</dbReference>
<evidence type="ECO:0000259" key="4">
    <source>
        <dbReference type="Pfam" id="PF05057"/>
    </source>
</evidence>
<keyword evidence="2" id="KW-0443">Lipid metabolism</keyword>
<dbReference type="SUPFAM" id="SSF53474">
    <property type="entry name" value="alpha/beta-Hydrolases"/>
    <property type="match status" value="1"/>
</dbReference>
<gene>
    <name evidence="5" type="ORF">PACTADRAFT_1669</name>
</gene>
<reference evidence="6" key="1">
    <citation type="submission" date="2016-05" db="EMBL/GenBank/DDBJ databases">
        <title>Comparative genomics of biotechnologically important yeasts.</title>
        <authorList>
            <consortium name="DOE Joint Genome Institute"/>
            <person name="Riley R."/>
            <person name="Haridas S."/>
            <person name="Wolfe K.H."/>
            <person name="Lopes M.R."/>
            <person name="Hittinger C.T."/>
            <person name="Goker M."/>
            <person name="Salamov A."/>
            <person name="Wisecaver J."/>
            <person name="Long T.M."/>
            <person name="Aerts A.L."/>
            <person name="Barry K."/>
            <person name="Choi C."/>
            <person name="Clum A."/>
            <person name="Coughlan A.Y."/>
            <person name="Deshpande S."/>
            <person name="Douglass A.P."/>
            <person name="Hanson S.J."/>
            <person name="Klenk H.-P."/>
            <person name="Labutti K."/>
            <person name="Lapidus A."/>
            <person name="Lindquist E."/>
            <person name="Lipzen A."/>
            <person name="Meier-Kolthoff J.P."/>
            <person name="Ohm R.A."/>
            <person name="Otillar R.P."/>
            <person name="Pangilinan J."/>
            <person name="Peng Y."/>
            <person name="Rokas A."/>
            <person name="Rosa C.A."/>
            <person name="Scheuner C."/>
            <person name="Sibirny A.A."/>
            <person name="Slot J.C."/>
            <person name="Stielow J.B."/>
            <person name="Sun H."/>
            <person name="Kurtzman C.P."/>
            <person name="Blackwell M."/>
            <person name="Grigoriev I.V."/>
            <person name="Jeffries T.W."/>
        </authorList>
    </citation>
    <scope>NUCLEOTIDE SEQUENCE [LARGE SCALE GENOMIC DNA]</scope>
    <source>
        <strain evidence="6">NRRL Y-2460</strain>
    </source>
</reference>
<dbReference type="InterPro" id="IPR029058">
    <property type="entry name" value="AB_hydrolase_fold"/>
</dbReference>
<feature type="domain" description="DUF676" evidence="4">
    <location>
        <begin position="3"/>
        <end position="240"/>
    </location>
</feature>
<feature type="region of interest" description="Disordered" evidence="3">
    <location>
        <begin position="176"/>
        <end position="200"/>
    </location>
</feature>
<proteinExistence type="inferred from homology"/>
<evidence type="ECO:0000256" key="1">
    <source>
        <dbReference type="ARBA" id="ARBA00007920"/>
    </source>
</evidence>
<evidence type="ECO:0000313" key="6">
    <source>
        <dbReference type="Proteomes" id="UP000094236"/>
    </source>
</evidence>
<name>A0A1E4TZC7_PACTA</name>
<sequence length="684" mass="77953">MNYHLVILVHGLWGNTSHFDYIKSQLEILSKTSSDLANAGEKLVIYRTGSNEGYKTYDGIDICGKRVALEIENEIKLLNDLGHDNDSKVTKISVLGYSLGGLISRYAIGILLKKGYFDEIEPINFTSFCTPHVGVLTPGKGVAVKLFNWLVPFLLANSGKQMFLKDQASVINTNYESESDEESGSLSHDMSRSSSTRTTTTTIEKQPLLLLMANPQSIFYKALKRFKYKSLYANVVNDKRTCWWTAGISMINPFEVLDVNPNIKIDDDGCITFENGNKFELHFIKNYESIVIDANSPIKIIRNDLYLNGNSDVKPNFIGCDKFLKNDTTNEKGDENNCRGTPTPEEYAGNFFQRKFKWLLVVFNIAVYAPMWASWFILNNIIQRFQSGWRVLKESDAGGLLELYQLSIDEPTAIEGNMGKLLEKDEFEERNHDIEGKGKAMDNINLDKRPLLPKRLSRTYEGINKNFEENFYDQTEDLMESFWDAMTSKKLDEQNLLFEAGSISSKDHIYKQENENNEEGNYGLRLRHISPSEDFEKTNTLEKGTEIGTEIGTEDKHKHSILVTTINELCDFDFTNGRSNHQSTSTTTTTTTTAESLQNPNLNVSSENNALDASIFLKQFELQLSKEQIEIVHNLNILQWKKFPIYIKKTNSTHAASIVRHNDLNFVEGETVVKHWLYQVFKLN</sequence>
<feature type="compositionally biased region" description="Low complexity" evidence="3">
    <location>
        <begin position="184"/>
        <end position="200"/>
    </location>
</feature>
<dbReference type="OrthoDB" id="273452at2759"/>
<dbReference type="GO" id="GO:0004622">
    <property type="term" value="F:phosphatidylcholine lysophospholipase activity"/>
    <property type="evidence" value="ECO:0007669"/>
    <property type="project" value="TreeGrafter"/>
</dbReference>
<dbReference type="GO" id="GO:0016042">
    <property type="term" value="P:lipid catabolic process"/>
    <property type="evidence" value="ECO:0007669"/>
    <property type="project" value="UniProtKB-KW"/>
</dbReference>
<dbReference type="PANTHER" id="PTHR12482:SF65">
    <property type="entry name" value="ESTERASE, PUTATIVE (AFU_ORTHOLOGUE AFUA_3G12320)-RELATED"/>
    <property type="match status" value="1"/>
</dbReference>
<dbReference type="PANTHER" id="PTHR12482">
    <property type="entry name" value="LIPASE ROG1-RELATED-RELATED"/>
    <property type="match status" value="1"/>
</dbReference>
<dbReference type="InterPro" id="IPR044294">
    <property type="entry name" value="Lipase-like"/>
</dbReference>
<dbReference type="Proteomes" id="UP000094236">
    <property type="component" value="Unassembled WGS sequence"/>
</dbReference>
<dbReference type="GO" id="GO:0005811">
    <property type="term" value="C:lipid droplet"/>
    <property type="evidence" value="ECO:0007669"/>
    <property type="project" value="TreeGrafter"/>
</dbReference>
<dbReference type="EMBL" id="KV454012">
    <property type="protein sequence ID" value="ODV97087.1"/>
    <property type="molecule type" value="Genomic_DNA"/>
</dbReference>
<dbReference type="Gene3D" id="3.40.50.1820">
    <property type="entry name" value="alpha/beta hydrolase"/>
    <property type="match status" value="1"/>
</dbReference>
<dbReference type="InterPro" id="IPR007751">
    <property type="entry name" value="DUF676_lipase-like"/>
</dbReference>
<keyword evidence="2" id="KW-0442">Lipid degradation</keyword>
<dbReference type="AlphaFoldDB" id="A0A1E4TZC7"/>